<feature type="domain" description="Protein kinase" evidence="3">
    <location>
        <begin position="1"/>
        <end position="136"/>
    </location>
</feature>
<dbReference type="InterPro" id="IPR011009">
    <property type="entry name" value="Kinase-like_dom_sf"/>
</dbReference>
<gene>
    <name evidence="4" type="primary">WAKL22</name>
    <name evidence="4" type="ORF">MA16_Dca027352</name>
</gene>
<evidence type="ECO:0000313" key="4">
    <source>
        <dbReference type="EMBL" id="PKU68281.1"/>
    </source>
</evidence>
<dbReference type="Pfam" id="PF00069">
    <property type="entry name" value="Pkinase"/>
    <property type="match status" value="1"/>
</dbReference>
<evidence type="ECO:0000313" key="5">
    <source>
        <dbReference type="Proteomes" id="UP000233837"/>
    </source>
</evidence>
<dbReference type="SUPFAM" id="SSF56112">
    <property type="entry name" value="Protein kinase-like (PK-like)"/>
    <property type="match status" value="1"/>
</dbReference>
<reference evidence="4 5" key="1">
    <citation type="journal article" date="2016" name="Sci. Rep.">
        <title>The Dendrobium catenatum Lindl. genome sequence provides insights into polysaccharide synthase, floral development and adaptive evolution.</title>
        <authorList>
            <person name="Zhang G.Q."/>
            <person name="Xu Q."/>
            <person name="Bian C."/>
            <person name="Tsai W.C."/>
            <person name="Yeh C.M."/>
            <person name="Liu K.W."/>
            <person name="Yoshida K."/>
            <person name="Zhang L.S."/>
            <person name="Chang S.B."/>
            <person name="Chen F."/>
            <person name="Shi Y."/>
            <person name="Su Y.Y."/>
            <person name="Zhang Y.Q."/>
            <person name="Chen L.J."/>
            <person name="Yin Y."/>
            <person name="Lin M."/>
            <person name="Huang H."/>
            <person name="Deng H."/>
            <person name="Wang Z.W."/>
            <person name="Zhu S.L."/>
            <person name="Zhao X."/>
            <person name="Deng C."/>
            <person name="Niu S.C."/>
            <person name="Huang J."/>
            <person name="Wang M."/>
            <person name="Liu G.H."/>
            <person name="Yang H.J."/>
            <person name="Xiao X.J."/>
            <person name="Hsiao Y.Y."/>
            <person name="Wu W.L."/>
            <person name="Chen Y.Y."/>
            <person name="Mitsuda N."/>
            <person name="Ohme-Takagi M."/>
            <person name="Luo Y.B."/>
            <person name="Van de Peer Y."/>
            <person name="Liu Z.J."/>
        </authorList>
    </citation>
    <scope>NUCLEOTIDE SEQUENCE [LARGE SCALE GENOMIC DNA]</scope>
    <source>
        <tissue evidence="4">The whole plant</tissue>
    </source>
</reference>
<dbReference type="InterPro" id="IPR045274">
    <property type="entry name" value="WAK-like"/>
</dbReference>
<dbReference type="PANTHER" id="PTHR27005:SF283">
    <property type="entry name" value="OS02G0633066 PROTEIN"/>
    <property type="match status" value="1"/>
</dbReference>
<organism evidence="4 5">
    <name type="scientific">Dendrobium catenatum</name>
    <dbReference type="NCBI Taxonomy" id="906689"/>
    <lineage>
        <taxon>Eukaryota</taxon>
        <taxon>Viridiplantae</taxon>
        <taxon>Streptophyta</taxon>
        <taxon>Embryophyta</taxon>
        <taxon>Tracheophyta</taxon>
        <taxon>Spermatophyta</taxon>
        <taxon>Magnoliopsida</taxon>
        <taxon>Liliopsida</taxon>
        <taxon>Asparagales</taxon>
        <taxon>Orchidaceae</taxon>
        <taxon>Epidendroideae</taxon>
        <taxon>Malaxideae</taxon>
        <taxon>Dendrobiinae</taxon>
        <taxon>Dendrobium</taxon>
    </lineage>
</organism>
<dbReference type="GO" id="GO:0005524">
    <property type="term" value="F:ATP binding"/>
    <property type="evidence" value="ECO:0007669"/>
    <property type="project" value="UniProtKB-KW"/>
</dbReference>
<dbReference type="GO" id="GO:0005886">
    <property type="term" value="C:plasma membrane"/>
    <property type="evidence" value="ECO:0007669"/>
    <property type="project" value="TreeGrafter"/>
</dbReference>
<dbReference type="Proteomes" id="UP000233837">
    <property type="component" value="Unassembled WGS sequence"/>
</dbReference>
<reference evidence="4 5" key="2">
    <citation type="journal article" date="2017" name="Nature">
        <title>The Apostasia genome and the evolution of orchids.</title>
        <authorList>
            <person name="Zhang G.Q."/>
            <person name="Liu K.W."/>
            <person name="Li Z."/>
            <person name="Lohaus R."/>
            <person name="Hsiao Y.Y."/>
            <person name="Niu S.C."/>
            <person name="Wang J.Y."/>
            <person name="Lin Y.C."/>
            <person name="Xu Q."/>
            <person name="Chen L.J."/>
            <person name="Yoshida K."/>
            <person name="Fujiwara S."/>
            <person name="Wang Z.W."/>
            <person name="Zhang Y.Q."/>
            <person name="Mitsuda N."/>
            <person name="Wang M."/>
            <person name="Liu G.H."/>
            <person name="Pecoraro L."/>
            <person name="Huang H.X."/>
            <person name="Xiao X.J."/>
            <person name="Lin M."/>
            <person name="Wu X.Y."/>
            <person name="Wu W.L."/>
            <person name="Chen Y.Y."/>
            <person name="Chang S.B."/>
            <person name="Sakamoto S."/>
            <person name="Ohme-Takagi M."/>
            <person name="Yagi M."/>
            <person name="Zeng S.J."/>
            <person name="Shen C.Y."/>
            <person name="Yeh C.M."/>
            <person name="Luo Y.B."/>
            <person name="Tsai W.C."/>
            <person name="Van de Peer Y."/>
            <person name="Liu Z.J."/>
        </authorList>
    </citation>
    <scope>NUCLEOTIDE SEQUENCE [LARGE SCALE GENOMIC DNA]</scope>
    <source>
        <tissue evidence="4">The whole plant</tissue>
    </source>
</reference>
<dbReference type="GO" id="GO:0007166">
    <property type="term" value="P:cell surface receptor signaling pathway"/>
    <property type="evidence" value="ECO:0007669"/>
    <property type="project" value="InterPro"/>
</dbReference>
<name>A0A2I0VXZ7_9ASPA</name>
<keyword evidence="1" id="KW-0547">Nucleotide-binding</keyword>
<dbReference type="PROSITE" id="PS50011">
    <property type="entry name" value="PROTEIN_KINASE_DOM"/>
    <property type="match status" value="1"/>
</dbReference>
<evidence type="ECO:0000259" key="3">
    <source>
        <dbReference type="PROSITE" id="PS50011"/>
    </source>
</evidence>
<keyword evidence="4" id="KW-0418">Kinase</keyword>
<keyword evidence="4" id="KW-0808">Transferase</keyword>
<evidence type="ECO:0000256" key="1">
    <source>
        <dbReference type="ARBA" id="ARBA00022741"/>
    </source>
</evidence>
<protein>
    <submittedName>
        <fullName evidence="4">Wall-associated receptor kinase-like 22</fullName>
    </submittedName>
</protein>
<dbReference type="GO" id="GO:0004674">
    <property type="term" value="F:protein serine/threonine kinase activity"/>
    <property type="evidence" value="ECO:0007669"/>
    <property type="project" value="TreeGrafter"/>
</dbReference>
<accession>A0A2I0VXZ7</accession>
<keyword evidence="2" id="KW-0067">ATP-binding</keyword>
<dbReference type="AlphaFoldDB" id="A0A2I0VXZ7"/>
<proteinExistence type="predicted"/>
<sequence length="232" mass="26328">MAKVSDFGASRLIPLDRAQITTLVIGTLGYLDPEYFHTGQLTEKSDVYSFGVILAEMITGQRPLSNERPQSEMNLAIYFLLKMNDGKLQEILEQRVKNEGKREHVEAIAELARRCLKLKGEERPTMREVSAEIERVRRPVNNDVRATAASLSAAAAAEEDGEEEEHRLLRGVESNETMEELSQSTRFYSSRFTRVVSLETESPTEETRYFPASATGDESLDQHILWSLEMQR</sequence>
<dbReference type="EMBL" id="KZ503107">
    <property type="protein sequence ID" value="PKU68281.1"/>
    <property type="molecule type" value="Genomic_DNA"/>
</dbReference>
<keyword evidence="5" id="KW-1185">Reference proteome</keyword>
<dbReference type="PANTHER" id="PTHR27005">
    <property type="entry name" value="WALL-ASSOCIATED RECEPTOR KINASE-LIKE 21"/>
    <property type="match status" value="1"/>
</dbReference>
<dbReference type="Gene3D" id="1.10.510.10">
    <property type="entry name" value="Transferase(Phosphotransferase) domain 1"/>
    <property type="match status" value="1"/>
</dbReference>
<evidence type="ECO:0000256" key="2">
    <source>
        <dbReference type="ARBA" id="ARBA00022840"/>
    </source>
</evidence>
<keyword evidence="4" id="KW-0675">Receptor</keyword>
<dbReference type="InterPro" id="IPR000719">
    <property type="entry name" value="Prot_kinase_dom"/>
</dbReference>